<keyword evidence="3" id="KW-1185">Reference proteome</keyword>
<dbReference type="Pfam" id="PF17171">
    <property type="entry name" value="GST_C_6"/>
    <property type="match status" value="1"/>
</dbReference>
<accession>A0A4P9XF99</accession>
<evidence type="ECO:0000313" key="2">
    <source>
        <dbReference type="EMBL" id="RKP04255.1"/>
    </source>
</evidence>
<dbReference type="Proteomes" id="UP000274922">
    <property type="component" value="Unassembled WGS sequence"/>
</dbReference>
<sequence>MTWTLPGWQAVPALPTWTLPDRPHPARAYDGLATPPSGCLRDAAARGAAPSGIAGTLWVAPYARDRQHPSLSLDWASLAAQTLSRLVHAAAPPPPPPRAAAAVDPTAFDERICLDVDATPDGVWPFVSMSRAAADPAADGVPRLIPAIEIEAHLCAPLAAAAPEAAGRTAAAKDGIPVVPEDDKAAMAWRSALLSRVVFALNYYLAYDDAVFDRLVGAGYRALCSSALARLHARHRRSALRAALWARRPVIIEDAVLRDAGDMLTALAKRLERTPFLGHADAAGPVDALCFAVLFVLLRGLPDAHPLRAHAERHPVLERYVERMLAHIALL</sequence>
<dbReference type="AlphaFoldDB" id="A0A4P9XF99"/>
<name>A0A4P9XF99_9FUNG</name>
<organism evidence="2 3">
    <name type="scientific">Caulochytrium protostelioides</name>
    <dbReference type="NCBI Taxonomy" id="1555241"/>
    <lineage>
        <taxon>Eukaryota</taxon>
        <taxon>Fungi</taxon>
        <taxon>Fungi incertae sedis</taxon>
        <taxon>Chytridiomycota</taxon>
        <taxon>Chytridiomycota incertae sedis</taxon>
        <taxon>Chytridiomycetes</taxon>
        <taxon>Caulochytriales</taxon>
        <taxon>Caulochytriaceae</taxon>
        <taxon>Caulochytrium</taxon>
    </lineage>
</organism>
<dbReference type="InterPro" id="IPR033468">
    <property type="entry name" value="Metaxin_GST"/>
</dbReference>
<evidence type="ECO:0000259" key="1">
    <source>
        <dbReference type="Pfam" id="PF17171"/>
    </source>
</evidence>
<feature type="domain" description="Metaxin glutathione S-transferase" evidence="1">
    <location>
        <begin position="262"/>
        <end position="324"/>
    </location>
</feature>
<evidence type="ECO:0000313" key="3">
    <source>
        <dbReference type="Proteomes" id="UP000274922"/>
    </source>
</evidence>
<protein>
    <recommendedName>
        <fullName evidence="1">Metaxin glutathione S-transferase domain-containing protein</fullName>
    </recommendedName>
</protein>
<gene>
    <name evidence="2" type="ORF">CXG81DRAFT_23207</name>
</gene>
<dbReference type="EMBL" id="ML014112">
    <property type="protein sequence ID" value="RKP04255.1"/>
    <property type="molecule type" value="Genomic_DNA"/>
</dbReference>
<proteinExistence type="predicted"/>
<reference evidence="3" key="1">
    <citation type="journal article" date="2018" name="Nat. Microbiol.">
        <title>Leveraging single-cell genomics to expand the fungal tree of life.</title>
        <authorList>
            <person name="Ahrendt S.R."/>
            <person name="Quandt C.A."/>
            <person name="Ciobanu D."/>
            <person name="Clum A."/>
            <person name="Salamov A."/>
            <person name="Andreopoulos B."/>
            <person name="Cheng J.F."/>
            <person name="Woyke T."/>
            <person name="Pelin A."/>
            <person name="Henrissat B."/>
            <person name="Reynolds N.K."/>
            <person name="Benny G.L."/>
            <person name="Smith M.E."/>
            <person name="James T.Y."/>
            <person name="Grigoriev I.V."/>
        </authorList>
    </citation>
    <scope>NUCLEOTIDE SEQUENCE [LARGE SCALE GENOMIC DNA]</scope>
    <source>
        <strain evidence="3">ATCC 52028</strain>
    </source>
</reference>